<keyword evidence="5" id="KW-0501">Molybdenum cofactor biosynthesis</keyword>
<accession>A0A0P7ZDS5</accession>
<evidence type="ECO:0000256" key="8">
    <source>
        <dbReference type="ARBA" id="ARBA00030407"/>
    </source>
</evidence>
<dbReference type="EC" id="2.8.1.12" evidence="3"/>
<evidence type="ECO:0000256" key="5">
    <source>
        <dbReference type="ARBA" id="ARBA00023150"/>
    </source>
</evidence>
<comment type="catalytic activity">
    <reaction evidence="11">
        <text>2 [molybdopterin-synthase sulfur-carrier protein]-C-terminal-Gly-aminoethanethioate + cyclic pyranopterin phosphate + H2O = molybdopterin + 2 [molybdopterin-synthase sulfur-carrier protein]-C-terminal Gly-Gly + 2 H(+)</text>
        <dbReference type="Rhea" id="RHEA:26333"/>
        <dbReference type="Rhea" id="RHEA-COMP:12202"/>
        <dbReference type="Rhea" id="RHEA-COMP:19907"/>
        <dbReference type="ChEBI" id="CHEBI:15377"/>
        <dbReference type="ChEBI" id="CHEBI:15378"/>
        <dbReference type="ChEBI" id="CHEBI:58698"/>
        <dbReference type="ChEBI" id="CHEBI:59648"/>
        <dbReference type="ChEBI" id="CHEBI:90778"/>
        <dbReference type="ChEBI" id="CHEBI:232372"/>
        <dbReference type="EC" id="2.8.1.12"/>
    </reaction>
</comment>
<dbReference type="UniPathway" id="UPA00344"/>
<keyword evidence="12" id="KW-0808">Transferase</keyword>
<dbReference type="AlphaFoldDB" id="A0A0P7ZDS5"/>
<evidence type="ECO:0000256" key="4">
    <source>
        <dbReference type="ARBA" id="ARBA00013858"/>
    </source>
</evidence>
<dbReference type="PANTHER" id="PTHR23404">
    <property type="entry name" value="MOLYBDOPTERIN SYNTHASE RELATED"/>
    <property type="match status" value="1"/>
</dbReference>
<evidence type="ECO:0000256" key="10">
    <source>
        <dbReference type="ARBA" id="ARBA00032474"/>
    </source>
</evidence>
<dbReference type="EMBL" id="LJZQ01000031">
    <property type="protein sequence ID" value="KPQ27317.1"/>
    <property type="molecule type" value="Genomic_DNA"/>
</dbReference>
<protein>
    <recommendedName>
        <fullName evidence="4">Molybdopterin synthase catalytic subunit</fullName>
        <ecNumber evidence="3">2.8.1.12</ecNumber>
    </recommendedName>
    <alternativeName>
        <fullName evidence="9">MPT synthase subunit 2</fullName>
    </alternativeName>
    <alternativeName>
        <fullName evidence="7">Molybdenum cofactor biosynthesis protein E</fullName>
    </alternativeName>
    <alternativeName>
        <fullName evidence="8">Molybdopterin-converting factor large subunit</fullName>
    </alternativeName>
    <alternativeName>
        <fullName evidence="10">Molybdopterin-converting factor subunit 2</fullName>
    </alternativeName>
</protein>
<evidence type="ECO:0000313" key="13">
    <source>
        <dbReference type="Proteomes" id="UP000050416"/>
    </source>
</evidence>
<evidence type="ECO:0000256" key="1">
    <source>
        <dbReference type="ARBA" id="ARBA00005046"/>
    </source>
</evidence>
<dbReference type="OrthoDB" id="9803224at2"/>
<reference evidence="12 13" key="1">
    <citation type="submission" date="2015-09" db="EMBL/GenBank/DDBJ databases">
        <title>Identification and resolution of microdiversity through metagenomic sequencing of parallel consortia.</title>
        <authorList>
            <person name="Nelson W.C."/>
            <person name="Romine M.F."/>
            <person name="Lindemann S.R."/>
        </authorList>
    </citation>
    <scope>NUCLEOTIDE SEQUENCE [LARGE SCALE GENOMIC DNA]</scope>
    <source>
        <strain evidence="12">HL-55</strain>
    </source>
</reference>
<dbReference type="STRING" id="1305731.GCA_000934705_02605"/>
<dbReference type="GO" id="GO:0030366">
    <property type="term" value="F:molybdopterin synthase activity"/>
    <property type="evidence" value="ECO:0007669"/>
    <property type="project" value="UniProtKB-EC"/>
</dbReference>
<dbReference type="CDD" id="cd00756">
    <property type="entry name" value="MoaE"/>
    <property type="match status" value="1"/>
</dbReference>
<evidence type="ECO:0000256" key="11">
    <source>
        <dbReference type="ARBA" id="ARBA00049878"/>
    </source>
</evidence>
<evidence type="ECO:0000256" key="7">
    <source>
        <dbReference type="ARBA" id="ARBA00029745"/>
    </source>
</evidence>
<evidence type="ECO:0000256" key="3">
    <source>
        <dbReference type="ARBA" id="ARBA00011950"/>
    </source>
</evidence>
<dbReference type="PATRIC" id="fig|1305731.5.peg.1889"/>
<gene>
    <name evidence="12" type="primary">moaE</name>
    <name evidence="12" type="ORF">HLUCCX14_15550</name>
</gene>
<dbReference type="Proteomes" id="UP000050416">
    <property type="component" value="Unassembled WGS sequence"/>
</dbReference>
<dbReference type="Pfam" id="PF02391">
    <property type="entry name" value="MoaE"/>
    <property type="match status" value="1"/>
</dbReference>
<dbReference type="SUPFAM" id="SSF54690">
    <property type="entry name" value="Molybdopterin synthase subunit MoaE"/>
    <property type="match status" value="1"/>
</dbReference>
<organism evidence="12 13">
    <name type="scientific">Marinobacter excellens HL-55</name>
    <dbReference type="NCBI Taxonomy" id="1305731"/>
    <lineage>
        <taxon>Bacteria</taxon>
        <taxon>Pseudomonadati</taxon>
        <taxon>Pseudomonadota</taxon>
        <taxon>Gammaproteobacteria</taxon>
        <taxon>Pseudomonadales</taxon>
        <taxon>Marinobacteraceae</taxon>
        <taxon>Marinobacter</taxon>
    </lineage>
</organism>
<dbReference type="InterPro" id="IPR003448">
    <property type="entry name" value="Mopterin_biosynth_MoaE"/>
</dbReference>
<evidence type="ECO:0000256" key="2">
    <source>
        <dbReference type="ARBA" id="ARBA00005426"/>
    </source>
</evidence>
<comment type="similarity">
    <text evidence="2">Belongs to the MoaE family.</text>
</comment>
<name>A0A0P7ZDS5_9GAMM</name>
<comment type="subunit">
    <text evidence="6">Heterotetramer of 2 MoaD subunits and 2 MoaE subunits. Also stable as homodimer. The enzyme changes between these two forms during catalysis.</text>
</comment>
<evidence type="ECO:0000256" key="9">
    <source>
        <dbReference type="ARBA" id="ARBA00030781"/>
    </source>
</evidence>
<comment type="pathway">
    <text evidence="1">Cofactor biosynthesis; molybdopterin biosynthesis.</text>
</comment>
<evidence type="ECO:0000313" key="12">
    <source>
        <dbReference type="EMBL" id="KPQ27317.1"/>
    </source>
</evidence>
<sequence>MVSIQTEDFDVGAEYEALRGSGSGTGAVATFSGLVRDSGDLSGVTGLFLEHYPGMTEQVIQGLIESASQRWDVRQARVIHRVGRLALSDQIVFVGVCSAHRGDAFAACEFIMDALKTSAPFWKKEITGDTEHWVEQKESDLDRSQAWELWPSGASYSADPDHKKTAR</sequence>
<dbReference type="InterPro" id="IPR036563">
    <property type="entry name" value="MoaE_sf"/>
</dbReference>
<dbReference type="Gene3D" id="3.90.1170.40">
    <property type="entry name" value="Molybdopterin biosynthesis MoaE subunit"/>
    <property type="match status" value="1"/>
</dbReference>
<proteinExistence type="inferred from homology"/>
<comment type="caution">
    <text evidence="12">The sequence shown here is derived from an EMBL/GenBank/DDBJ whole genome shotgun (WGS) entry which is preliminary data.</text>
</comment>
<evidence type="ECO:0000256" key="6">
    <source>
        <dbReference type="ARBA" id="ARBA00026066"/>
    </source>
</evidence>
<dbReference type="GO" id="GO:0006777">
    <property type="term" value="P:Mo-molybdopterin cofactor biosynthetic process"/>
    <property type="evidence" value="ECO:0007669"/>
    <property type="project" value="UniProtKB-KW"/>
</dbReference>